<proteinExistence type="predicted"/>
<reference evidence="1" key="1">
    <citation type="submission" date="2022-08" db="EMBL/GenBank/DDBJ databases">
        <title>Genome Sequence of Pycnoporus sanguineus.</title>
        <authorList>
            <person name="Buettner E."/>
        </authorList>
    </citation>
    <scope>NUCLEOTIDE SEQUENCE</scope>
    <source>
        <strain evidence="1">CG-C14</strain>
    </source>
</reference>
<gene>
    <name evidence="1" type="ORF">NUW54_g3602</name>
</gene>
<sequence>MEQCYAGVRATNPRHFLNCSAEAQRVRIKIDHALRHLVGAGPQWRGWCLPIRGLATVGFAPEARQTASVSPTPGTFSLAKGDGEEQIQVQNALGEQVSAADYDPSLDRREDEQKRVWGVIEEPGDVEMVEEEEEDDVDDMFAIATSEKKVKKVKRVVKPAVPAIVTATLDSASDPEGYYQIILGEQLDGGRYQVFSSLGKGMFANVVRARVLQGEPGEVGKEVAIKIVRGQESMYKAGLKEVQILNKIRQADPEDKKHIVRLERTFEHRGHLCLVFENLSMNLREVVKRFGKDVGLNIRAVRAYAHQLFLALSLLRKCNIMHADIKPDNILVNEQKTLLKLCDLGSASDASENDITPYLVSRFYRAPEIIMGHPYDPAIDVWSVGCTLYELYTGKILFPGRTNNHMLLLMMELKGRFNSKMIKRAKFGEQYFDDLGAFLSVEQDRVTGTDVVRKVHLTQPTRDLRQRLLPSGSVKLKDEESKLLVSFVDLLDKCLALDPSKRITPKDALLHPFIRAFADTLGTKTATSPSPRAILSDRLWVLAHQVFSRVEADDDIRAVRLRRAADHHWDISWVGLISCRNNRSAPPSIKSLGMAGPYKQPRAPARLQGVLAHVSSSNMTAERKLPTFDELPAFRDFTGCAWEVWGKDDQLGTVNLLTEEVVKEASKEIKTGKAIGLNWPVNFPAKPAFHRQPPSHKIIFMPQFGAVHDDILHINTQSGTQWDGLKHFGLIHHGLFYQGTPASFFKAGELQITSPTDVDPDLIKYGIHNWAQHGICGRGVLIDLVKYYEETQGKLPYDPVTTHGIPLADILACAKKQGVTFRKADILILRVGFIKRYTNATEEERNAIGTKEETFAGIEQSEDMKRFLWDNHFAAVASDQPALEPHVALAPPEGVPHLHSTLLGMWGMPIGEFFDLEALSKHCAETGRYTFFFSSWPLNVLGGVASPPNAACAVYDYNVCGISLGLINAVMYIRKALSLHGVHIALGGAADGRKSPPRIQITVLPACSPPPPVFPYG</sequence>
<evidence type="ECO:0000313" key="1">
    <source>
        <dbReference type="EMBL" id="KAJ3007284.1"/>
    </source>
</evidence>
<protein>
    <submittedName>
        <fullName evidence="1">Uncharacterized protein</fullName>
    </submittedName>
</protein>
<dbReference type="EMBL" id="JANSHE010000765">
    <property type="protein sequence ID" value="KAJ3007284.1"/>
    <property type="molecule type" value="Genomic_DNA"/>
</dbReference>
<comment type="caution">
    <text evidence="1">The sequence shown here is derived from an EMBL/GenBank/DDBJ whole genome shotgun (WGS) entry which is preliminary data.</text>
</comment>
<dbReference type="Proteomes" id="UP001144978">
    <property type="component" value="Unassembled WGS sequence"/>
</dbReference>
<evidence type="ECO:0000313" key="2">
    <source>
        <dbReference type="Proteomes" id="UP001144978"/>
    </source>
</evidence>
<name>A0ACC1Q1Y3_9APHY</name>
<keyword evidence="2" id="KW-1185">Reference proteome</keyword>
<organism evidence="1 2">
    <name type="scientific">Trametes sanguinea</name>
    <dbReference type="NCBI Taxonomy" id="158606"/>
    <lineage>
        <taxon>Eukaryota</taxon>
        <taxon>Fungi</taxon>
        <taxon>Dikarya</taxon>
        <taxon>Basidiomycota</taxon>
        <taxon>Agaricomycotina</taxon>
        <taxon>Agaricomycetes</taxon>
        <taxon>Polyporales</taxon>
        <taxon>Polyporaceae</taxon>
        <taxon>Trametes</taxon>
    </lineage>
</organism>
<accession>A0ACC1Q1Y3</accession>